<feature type="region of interest" description="Disordered" evidence="1">
    <location>
        <begin position="1"/>
        <end position="42"/>
    </location>
</feature>
<dbReference type="STRING" id="1314800.A0A1B7MTH6"/>
<dbReference type="AlphaFoldDB" id="A0A1B7MTH6"/>
<keyword evidence="3" id="KW-1185">Reference proteome</keyword>
<sequence length="225" mass="26525">MSEVIRRENQEKEARRAQWATEVEEHERNMSEVIRRENQEKEARRAQWAREVEQHNRDIEERQRREKEEHQRLNIHWTDPESHPCITYGTREYTARLVNVPGDYNRRVEACMAIPIQIHGVEYKANWCEDHGPSNLIGHWKVDQHEPECTSYWDSYKDLGCASHGSGQRRIEHYLANVPSGGDWDEFCATTPASFRGMHFMGAQLCFHKNLGMYGQWVIGDESCN</sequence>
<accession>A0A1B7MTH6</accession>
<dbReference type="OrthoDB" id="3153758at2759"/>
<name>A0A1B7MTH6_9AGAM</name>
<dbReference type="InParanoid" id="A0A1B7MTH6"/>
<dbReference type="Proteomes" id="UP000092154">
    <property type="component" value="Unassembled WGS sequence"/>
</dbReference>
<evidence type="ECO:0000256" key="1">
    <source>
        <dbReference type="SAM" id="MobiDB-lite"/>
    </source>
</evidence>
<feature type="compositionally biased region" description="Basic and acidic residues" evidence="1">
    <location>
        <begin position="1"/>
        <end position="16"/>
    </location>
</feature>
<gene>
    <name evidence="2" type="ORF">K503DRAFT_802439</name>
</gene>
<reference evidence="2 3" key="1">
    <citation type="submission" date="2016-06" db="EMBL/GenBank/DDBJ databases">
        <title>Comparative genomics of the ectomycorrhizal sister species Rhizopogon vinicolor and Rhizopogon vesiculosus (Basidiomycota: Boletales) reveals a divergence of the mating type B locus.</title>
        <authorList>
            <consortium name="DOE Joint Genome Institute"/>
            <person name="Mujic A.B."/>
            <person name="Kuo A."/>
            <person name="Tritt A."/>
            <person name="Lipzen A."/>
            <person name="Chen C."/>
            <person name="Johnson J."/>
            <person name="Sharma A."/>
            <person name="Barry K."/>
            <person name="Grigoriev I.V."/>
            <person name="Spatafora J.W."/>
        </authorList>
    </citation>
    <scope>NUCLEOTIDE SEQUENCE [LARGE SCALE GENOMIC DNA]</scope>
    <source>
        <strain evidence="2 3">AM-OR11-026</strain>
    </source>
</reference>
<feature type="compositionally biased region" description="Basic and acidic residues" evidence="1">
    <location>
        <begin position="23"/>
        <end position="42"/>
    </location>
</feature>
<dbReference type="EMBL" id="KV448456">
    <property type="protein sequence ID" value="OAX35924.1"/>
    <property type="molecule type" value="Genomic_DNA"/>
</dbReference>
<organism evidence="2 3">
    <name type="scientific">Rhizopogon vinicolor AM-OR11-026</name>
    <dbReference type="NCBI Taxonomy" id="1314800"/>
    <lineage>
        <taxon>Eukaryota</taxon>
        <taxon>Fungi</taxon>
        <taxon>Dikarya</taxon>
        <taxon>Basidiomycota</taxon>
        <taxon>Agaricomycotina</taxon>
        <taxon>Agaricomycetes</taxon>
        <taxon>Agaricomycetidae</taxon>
        <taxon>Boletales</taxon>
        <taxon>Suillineae</taxon>
        <taxon>Rhizopogonaceae</taxon>
        <taxon>Rhizopogon</taxon>
    </lineage>
</organism>
<protein>
    <submittedName>
        <fullName evidence="2">Uncharacterized protein</fullName>
    </submittedName>
</protein>
<proteinExistence type="predicted"/>
<evidence type="ECO:0000313" key="3">
    <source>
        <dbReference type="Proteomes" id="UP000092154"/>
    </source>
</evidence>
<evidence type="ECO:0000313" key="2">
    <source>
        <dbReference type="EMBL" id="OAX35924.1"/>
    </source>
</evidence>